<gene>
    <name evidence="2" type="ORF">A6035_02010</name>
</gene>
<dbReference type="PANTHER" id="PTHR33371:SF16">
    <property type="entry name" value="MCE-FAMILY PROTEIN MCE3F"/>
    <property type="match status" value="1"/>
</dbReference>
<dbReference type="Pfam" id="PF02470">
    <property type="entry name" value="MlaD"/>
    <property type="match status" value="1"/>
</dbReference>
<dbReference type="Proteomes" id="UP000244928">
    <property type="component" value="Chromosome"/>
</dbReference>
<dbReference type="OrthoDB" id="4371474at2"/>
<proteinExistence type="predicted"/>
<keyword evidence="3" id="KW-1185">Reference proteome</keyword>
<protein>
    <submittedName>
        <fullName evidence="2">Mce family protein</fullName>
    </submittedName>
</protein>
<dbReference type="RefSeq" id="WP_108846410.1">
    <property type="nucleotide sequence ID" value="NZ_CP015449.1"/>
</dbReference>
<dbReference type="KEGG" id="dlu:A6035_02010"/>
<dbReference type="GO" id="GO:0005576">
    <property type="term" value="C:extracellular region"/>
    <property type="evidence" value="ECO:0007669"/>
    <property type="project" value="TreeGrafter"/>
</dbReference>
<dbReference type="InterPro" id="IPR003399">
    <property type="entry name" value="Mce/MlaD"/>
</dbReference>
<dbReference type="AlphaFoldDB" id="A0A2S1R4C8"/>
<organism evidence="2 3">
    <name type="scientific">Dietzia lutea</name>
    <dbReference type="NCBI Taxonomy" id="546160"/>
    <lineage>
        <taxon>Bacteria</taxon>
        <taxon>Bacillati</taxon>
        <taxon>Actinomycetota</taxon>
        <taxon>Actinomycetes</taxon>
        <taxon>Mycobacteriales</taxon>
        <taxon>Dietziaceae</taxon>
        <taxon>Dietzia</taxon>
    </lineage>
</organism>
<dbReference type="EMBL" id="CP015449">
    <property type="protein sequence ID" value="AWH91146.1"/>
    <property type="molecule type" value="Genomic_DNA"/>
</dbReference>
<evidence type="ECO:0000313" key="2">
    <source>
        <dbReference type="EMBL" id="AWH91146.1"/>
    </source>
</evidence>
<dbReference type="PANTHER" id="PTHR33371">
    <property type="entry name" value="INTERMEMBRANE PHOSPHOLIPID TRANSPORT SYSTEM BINDING PROTEIN MLAD-RELATED"/>
    <property type="match status" value="1"/>
</dbReference>
<dbReference type="InterPro" id="IPR052336">
    <property type="entry name" value="MlaD_Phospholipid_Transporter"/>
</dbReference>
<name>A0A2S1R4C8_9ACTN</name>
<evidence type="ECO:0000313" key="3">
    <source>
        <dbReference type="Proteomes" id="UP000244928"/>
    </source>
</evidence>
<evidence type="ECO:0000259" key="1">
    <source>
        <dbReference type="Pfam" id="PF02470"/>
    </source>
</evidence>
<feature type="domain" description="Mce/MlaD" evidence="1">
    <location>
        <begin position="39"/>
        <end position="111"/>
    </location>
</feature>
<accession>A0A2S1R4C8</accession>
<sequence>MTRIPLWLSTLGLFLVMVVGSAYLALAVLKLEPTVERTHATVDLRDAGGLRVGSDVVYRGVPVGRIDSVDGVPGAVRLGISYNSEYRIPVESRMRVENLSTLGEPVFSLLPDTTDGPYIEDGAILTEQVVLPTSVPELLSSTSDLLDQTDADSVRSMVETLSHTVDGLETTLPEAQRGAELLLLTLSRHEGSLDRVLRDFASVMGDVDWVRPTLTEAPPKLDQFGETLGVSYDYLFQGSAVLKGDEILGSWRDEQEQLYRVLGDLAPEVGAIGQALRPVTGAVGPSIANLDIATLLENAIATAPDDAVRFTVTMPR</sequence>
<reference evidence="2 3" key="1">
    <citation type="submission" date="2016-04" db="EMBL/GenBank/DDBJ databases">
        <title>Complete genome sequence of Dietzia lutea YIM 80766T, a strain isolated from desert soil in Egypt.</title>
        <authorList>
            <person name="Zhao J."/>
            <person name="Hu B."/>
            <person name="Geng S."/>
            <person name="Nie Y."/>
            <person name="Tang Y."/>
        </authorList>
    </citation>
    <scope>NUCLEOTIDE SEQUENCE [LARGE SCALE GENOMIC DNA]</scope>
    <source>
        <strain evidence="2 3">YIM 80766</strain>
    </source>
</reference>